<dbReference type="Pfam" id="PF14223">
    <property type="entry name" value="Retrotran_gag_2"/>
    <property type="match status" value="1"/>
</dbReference>
<proteinExistence type="predicted"/>
<gene>
    <name evidence="1" type="ORF">PR048_007050</name>
</gene>
<evidence type="ECO:0000313" key="2">
    <source>
        <dbReference type="Proteomes" id="UP001159363"/>
    </source>
</evidence>
<dbReference type="EMBL" id="JARBHB010000002">
    <property type="protein sequence ID" value="KAJ8894399.1"/>
    <property type="molecule type" value="Genomic_DNA"/>
</dbReference>
<organism evidence="1 2">
    <name type="scientific">Dryococelus australis</name>
    <dbReference type="NCBI Taxonomy" id="614101"/>
    <lineage>
        <taxon>Eukaryota</taxon>
        <taxon>Metazoa</taxon>
        <taxon>Ecdysozoa</taxon>
        <taxon>Arthropoda</taxon>
        <taxon>Hexapoda</taxon>
        <taxon>Insecta</taxon>
        <taxon>Pterygota</taxon>
        <taxon>Neoptera</taxon>
        <taxon>Polyneoptera</taxon>
        <taxon>Phasmatodea</taxon>
        <taxon>Verophasmatodea</taxon>
        <taxon>Anareolatae</taxon>
        <taxon>Phasmatidae</taxon>
        <taxon>Eurycanthinae</taxon>
        <taxon>Dryococelus</taxon>
    </lineage>
</organism>
<name>A0ABQ9IDS8_9NEOP</name>
<comment type="caution">
    <text evidence="1">The sequence shown here is derived from an EMBL/GenBank/DDBJ whole genome shotgun (WGS) entry which is preliminary data.</text>
</comment>
<reference evidence="1 2" key="1">
    <citation type="submission" date="2023-02" db="EMBL/GenBank/DDBJ databases">
        <title>LHISI_Scaffold_Assembly.</title>
        <authorList>
            <person name="Stuart O.P."/>
            <person name="Cleave R."/>
            <person name="Magrath M.J.L."/>
            <person name="Mikheyev A.S."/>
        </authorList>
    </citation>
    <scope>NUCLEOTIDE SEQUENCE [LARGE SCALE GENOMIC DNA]</scope>
    <source>
        <strain evidence="1">Daus_M_001</strain>
        <tissue evidence="1">Leg muscle</tissue>
    </source>
</reference>
<sequence length="202" mass="23127">METRKRARNNVTTSAIIFKYVGEKFEGYIAEIDSSNKAWNKIDELCNDGVLVNGAMNLKQLTHFVKPKVMSVQEYFAKINQLWKKRTNAGYEFTERQIAGMIIRNLTEEFAVCVPSLEAEITKLSLSKMKTRLLTEERRKKTLLSEMEANISKHKQGEAQALVAQQKHYVEKEDGCCTIGKKEEGCQYNCYSCGKHGHVSKY</sequence>
<dbReference type="Proteomes" id="UP001159363">
    <property type="component" value="Chromosome 2"/>
</dbReference>
<keyword evidence="2" id="KW-1185">Reference proteome</keyword>
<accession>A0ABQ9IDS8</accession>
<protein>
    <recommendedName>
        <fullName evidence="3">CCHC-type domain-containing protein</fullName>
    </recommendedName>
</protein>
<evidence type="ECO:0008006" key="3">
    <source>
        <dbReference type="Google" id="ProtNLM"/>
    </source>
</evidence>
<evidence type="ECO:0000313" key="1">
    <source>
        <dbReference type="EMBL" id="KAJ8894399.1"/>
    </source>
</evidence>